<feature type="non-terminal residue" evidence="1">
    <location>
        <position position="31"/>
    </location>
</feature>
<evidence type="ECO:0000313" key="2">
    <source>
        <dbReference type="Proteomes" id="UP000265520"/>
    </source>
</evidence>
<name>A0A392SSQ0_9FABA</name>
<comment type="caution">
    <text evidence="1">The sequence shown here is derived from an EMBL/GenBank/DDBJ whole genome shotgun (WGS) entry which is preliminary data.</text>
</comment>
<reference evidence="1 2" key="1">
    <citation type="journal article" date="2018" name="Front. Plant Sci.">
        <title>Red Clover (Trifolium pratense) and Zigzag Clover (T. medium) - A Picture of Genomic Similarities and Differences.</title>
        <authorList>
            <person name="Dluhosova J."/>
            <person name="Istvanek J."/>
            <person name="Nedelnik J."/>
            <person name="Repkova J."/>
        </authorList>
    </citation>
    <scope>NUCLEOTIDE SEQUENCE [LARGE SCALE GENOMIC DNA]</scope>
    <source>
        <strain evidence="2">cv. 10/8</strain>
        <tissue evidence="1">Leaf</tissue>
    </source>
</reference>
<dbReference type="EMBL" id="LXQA010424562">
    <property type="protein sequence ID" value="MCI50950.1"/>
    <property type="molecule type" value="Genomic_DNA"/>
</dbReference>
<dbReference type="Proteomes" id="UP000265520">
    <property type="component" value="Unassembled WGS sequence"/>
</dbReference>
<keyword evidence="2" id="KW-1185">Reference proteome</keyword>
<accession>A0A392SSQ0</accession>
<organism evidence="1 2">
    <name type="scientific">Trifolium medium</name>
    <dbReference type="NCBI Taxonomy" id="97028"/>
    <lineage>
        <taxon>Eukaryota</taxon>
        <taxon>Viridiplantae</taxon>
        <taxon>Streptophyta</taxon>
        <taxon>Embryophyta</taxon>
        <taxon>Tracheophyta</taxon>
        <taxon>Spermatophyta</taxon>
        <taxon>Magnoliopsida</taxon>
        <taxon>eudicotyledons</taxon>
        <taxon>Gunneridae</taxon>
        <taxon>Pentapetalae</taxon>
        <taxon>rosids</taxon>
        <taxon>fabids</taxon>
        <taxon>Fabales</taxon>
        <taxon>Fabaceae</taxon>
        <taxon>Papilionoideae</taxon>
        <taxon>50 kb inversion clade</taxon>
        <taxon>NPAAA clade</taxon>
        <taxon>Hologalegina</taxon>
        <taxon>IRL clade</taxon>
        <taxon>Trifolieae</taxon>
        <taxon>Trifolium</taxon>
    </lineage>
</organism>
<evidence type="ECO:0000313" key="1">
    <source>
        <dbReference type="EMBL" id="MCI50950.1"/>
    </source>
</evidence>
<proteinExistence type="predicted"/>
<sequence>MAEAFGVRWALQLAIDQGINFVFIHYDAANV</sequence>
<dbReference type="AlphaFoldDB" id="A0A392SSQ0"/>
<protein>
    <submittedName>
        <fullName evidence="1">Uncharacterized protein</fullName>
    </submittedName>
</protein>